<evidence type="ECO:0000256" key="2">
    <source>
        <dbReference type="ARBA" id="ARBA00022670"/>
    </source>
</evidence>
<dbReference type="PIRSF" id="PIRSF001123">
    <property type="entry name" value="PepA_GA"/>
    <property type="match status" value="1"/>
</dbReference>
<dbReference type="GO" id="GO:0045148">
    <property type="term" value="F:tripeptide aminopeptidase activity"/>
    <property type="evidence" value="ECO:0007669"/>
    <property type="project" value="UniProtKB-EC"/>
</dbReference>
<comment type="caution">
    <text evidence="10">The sequence shown here is derived from an EMBL/GenBank/DDBJ whole genome shotgun (WGS) entry which is preliminary data.</text>
</comment>
<dbReference type="PATRIC" id="fig|476652.3.peg.3020"/>
<evidence type="ECO:0000313" key="10">
    <source>
        <dbReference type="EMBL" id="KLU65319.1"/>
    </source>
</evidence>
<dbReference type="InterPro" id="IPR002933">
    <property type="entry name" value="Peptidase_M20"/>
</dbReference>
<dbReference type="SUPFAM" id="SSF53187">
    <property type="entry name" value="Zn-dependent exopeptidases"/>
    <property type="match status" value="1"/>
</dbReference>
<dbReference type="GO" id="GO:0046872">
    <property type="term" value="F:metal ion binding"/>
    <property type="evidence" value="ECO:0007669"/>
    <property type="project" value="UniProtKB-UniRule"/>
</dbReference>
<dbReference type="EMBL" id="LDZY01000009">
    <property type="protein sequence ID" value="KLU65319.1"/>
    <property type="molecule type" value="Genomic_DNA"/>
</dbReference>
<feature type="binding site" evidence="8">
    <location>
        <position position="107"/>
    </location>
    <ligand>
        <name>Zn(2+)</name>
        <dbReference type="ChEBI" id="CHEBI:29105"/>
        <label>2</label>
    </ligand>
</feature>
<comment type="similarity">
    <text evidence="7">Belongs to the peptidase M42 family.</text>
</comment>
<dbReference type="InterPro" id="IPR008007">
    <property type="entry name" value="Peptidase_M42"/>
</dbReference>
<dbReference type="InterPro" id="IPR001261">
    <property type="entry name" value="ArgE/DapE_CS"/>
</dbReference>
<dbReference type="GO" id="GO:0006508">
    <property type="term" value="P:proteolysis"/>
    <property type="evidence" value="ECO:0007669"/>
    <property type="project" value="UniProtKB-KW"/>
</dbReference>
<evidence type="ECO:0000256" key="6">
    <source>
        <dbReference type="ARBA" id="ARBA00023049"/>
    </source>
</evidence>
<dbReference type="Pfam" id="PF07687">
    <property type="entry name" value="M20_dimer"/>
    <property type="match status" value="1"/>
</dbReference>
<keyword evidence="10" id="KW-0031">Aminopeptidase</keyword>
<keyword evidence="3 8" id="KW-0479">Metal-binding</keyword>
<feature type="binding site" evidence="8">
    <location>
        <position position="107"/>
    </location>
    <ligand>
        <name>Zn(2+)</name>
        <dbReference type="ChEBI" id="CHEBI:29105"/>
        <label>1</label>
    </ligand>
</feature>
<keyword evidence="11" id="KW-1185">Reference proteome</keyword>
<evidence type="ECO:0000256" key="1">
    <source>
        <dbReference type="ARBA" id="ARBA00001947"/>
    </source>
</evidence>
<dbReference type="RefSeq" id="WP_047810688.1">
    <property type="nucleotide sequence ID" value="NZ_LDZY01000009.1"/>
</dbReference>
<keyword evidence="4 10" id="KW-0378">Hydrolase</keyword>
<dbReference type="EC" id="3.4.11.4" evidence="10"/>
<sequence>MPNRQRLIAEFLELVKIESPTRQERKIADILKERLSDLGLSVSEDQAGEAIGGNCGNIFGYLKGNLPEAPTLLLSAHMDTVKPCQNIEPFQKEGIIGSAGATILGADDKSGLVPILEALRVIKEENLPHGDIQVIFNIAEEGGLNGSKNLDVSKLKADLGFVLDSGGTPGKIILEAPGQDRINVSIKGRASHAGIVPEEGINAIVAAAKAIAKIPCGRLDGETTSNVGTIQGGIATNIVAENVEVVCESRSRDLNKLERLTAEICAIFQNSAQEMEAESEIKVQRLYTPFKLAKESHIAVLAAKAAEAAGLTPEFIATGGGSDANNYNKYGVPCLVLSTGMEKLHTTDEYIREEDLVRTTCFVLEIIKATSLNTKNLTVKG</sequence>
<dbReference type="SUPFAM" id="SSF55031">
    <property type="entry name" value="Bacterial exopeptidase dimerisation domain"/>
    <property type="match status" value="1"/>
</dbReference>
<evidence type="ECO:0000313" key="11">
    <source>
        <dbReference type="Proteomes" id="UP000036356"/>
    </source>
</evidence>
<comment type="cofactor">
    <cofactor evidence="8">
        <name>a divalent metal cation</name>
        <dbReference type="ChEBI" id="CHEBI:60240"/>
    </cofactor>
    <text evidence="8">Binds 2 divalent metal cations per subunit.</text>
</comment>
<keyword evidence="2" id="KW-0645">Protease</keyword>
<comment type="cofactor">
    <cofactor evidence="1">
        <name>Zn(2+)</name>
        <dbReference type="ChEBI" id="CHEBI:29105"/>
    </cofactor>
</comment>
<dbReference type="PROSITE" id="PS00758">
    <property type="entry name" value="ARGE_DAPE_CPG2_1"/>
    <property type="match status" value="1"/>
</dbReference>
<feature type="domain" description="Peptidase M20 dimerisation" evidence="9">
    <location>
        <begin position="179"/>
        <end position="273"/>
    </location>
</feature>
<gene>
    <name evidence="10" type="primary">pepT_2</name>
    <name evidence="10" type="ORF">DEAC_c28710</name>
</gene>
<name>A0A0J1FP89_9FIRM</name>
<evidence type="ECO:0000259" key="9">
    <source>
        <dbReference type="Pfam" id="PF07687"/>
    </source>
</evidence>
<protein>
    <submittedName>
        <fullName evidence="10">Peptidase T</fullName>
        <ecNumber evidence="10">3.4.11.4</ecNumber>
    </submittedName>
</protein>
<dbReference type="GO" id="GO:0008237">
    <property type="term" value="F:metallopeptidase activity"/>
    <property type="evidence" value="ECO:0007669"/>
    <property type="project" value="UniProtKB-KW"/>
</dbReference>
<accession>A0A0J1FP89</accession>
<dbReference type="InterPro" id="IPR010162">
    <property type="entry name" value="PepT-like"/>
</dbReference>
<evidence type="ECO:0000256" key="4">
    <source>
        <dbReference type="ARBA" id="ARBA00022801"/>
    </source>
</evidence>
<dbReference type="Gene3D" id="3.30.70.360">
    <property type="match status" value="1"/>
</dbReference>
<dbReference type="PANTHER" id="PTHR42994:SF2">
    <property type="entry name" value="PEPTIDASE"/>
    <property type="match status" value="1"/>
</dbReference>
<dbReference type="Proteomes" id="UP000036356">
    <property type="component" value="Unassembled WGS sequence"/>
</dbReference>
<evidence type="ECO:0000256" key="7">
    <source>
        <dbReference type="PIRNR" id="PIRNR001123"/>
    </source>
</evidence>
<organism evidence="10 11">
    <name type="scientific">Desulfosporosinus acididurans</name>
    <dbReference type="NCBI Taxonomy" id="476652"/>
    <lineage>
        <taxon>Bacteria</taxon>
        <taxon>Bacillati</taxon>
        <taxon>Bacillota</taxon>
        <taxon>Clostridia</taxon>
        <taxon>Eubacteriales</taxon>
        <taxon>Desulfitobacteriaceae</taxon>
        <taxon>Desulfosporosinus</taxon>
    </lineage>
</organism>
<dbReference type="InterPro" id="IPR036264">
    <property type="entry name" value="Bact_exopeptidase_dim_dom"/>
</dbReference>
<evidence type="ECO:0000256" key="5">
    <source>
        <dbReference type="ARBA" id="ARBA00022833"/>
    </source>
</evidence>
<dbReference type="Pfam" id="PF01546">
    <property type="entry name" value="Peptidase_M20"/>
    <property type="match status" value="1"/>
</dbReference>
<evidence type="ECO:0000256" key="8">
    <source>
        <dbReference type="PIRSR" id="PIRSR001123-2"/>
    </source>
</evidence>
<dbReference type="InterPro" id="IPR011650">
    <property type="entry name" value="Peptidase_M20_dimer"/>
</dbReference>
<reference evidence="10 11" key="1">
    <citation type="submission" date="2015-06" db="EMBL/GenBank/DDBJ databases">
        <title>Draft genome of the moderately acidophilic sulfate reducer Candidatus Desulfosporosinus acididurans strain M1.</title>
        <authorList>
            <person name="Poehlein A."/>
            <person name="Petzsch P."/>
            <person name="Johnson B.D."/>
            <person name="Schloemann M."/>
            <person name="Daniel R."/>
            <person name="Muehling M."/>
        </authorList>
    </citation>
    <scope>NUCLEOTIDE SEQUENCE [LARGE SCALE GENOMIC DNA]</scope>
    <source>
        <strain evidence="10 11">M1</strain>
    </source>
</reference>
<keyword evidence="5" id="KW-0862">Zinc</keyword>
<dbReference type="NCBIfam" id="TIGR01883">
    <property type="entry name" value="PepT-like"/>
    <property type="match status" value="1"/>
</dbReference>
<evidence type="ECO:0000256" key="3">
    <source>
        <dbReference type="ARBA" id="ARBA00022723"/>
    </source>
</evidence>
<dbReference type="Gene3D" id="3.40.630.10">
    <property type="entry name" value="Zn peptidases"/>
    <property type="match status" value="1"/>
</dbReference>
<keyword evidence="6" id="KW-0482">Metalloprotease</keyword>
<proteinExistence type="inferred from homology"/>
<dbReference type="STRING" id="476652.DEAC_c28710"/>
<dbReference type="AlphaFoldDB" id="A0A0J1FP89"/>
<dbReference type="PANTHER" id="PTHR42994">
    <property type="entry name" value="PEPTIDASE T"/>
    <property type="match status" value="1"/>
</dbReference>